<evidence type="ECO:0000256" key="2">
    <source>
        <dbReference type="ARBA" id="ARBA00022741"/>
    </source>
</evidence>
<evidence type="ECO:0000256" key="3">
    <source>
        <dbReference type="ARBA" id="ARBA00023134"/>
    </source>
</evidence>
<keyword evidence="6" id="KW-1185">Reference proteome</keyword>
<reference evidence="5" key="3">
    <citation type="submission" date="2020-05" db="EMBL/GenBank/DDBJ databases">
        <title>Electrophorus electricus (electric eel) genome, fEleEle1, primary haplotype.</title>
        <authorList>
            <person name="Myers G."/>
            <person name="Meyer A."/>
            <person name="Fedrigo O."/>
            <person name="Formenti G."/>
            <person name="Rhie A."/>
            <person name="Tracey A."/>
            <person name="Sims Y."/>
            <person name="Jarvis E.D."/>
        </authorList>
    </citation>
    <scope>NUCLEOTIDE SEQUENCE [LARGE SCALE GENOMIC DNA]</scope>
</reference>
<reference evidence="6" key="2">
    <citation type="journal article" date="2017" name="Sci. Adv.">
        <title>A tail of two voltages: Proteomic comparison of the three electric organs of the electric eel.</title>
        <authorList>
            <person name="Traeger L.L."/>
            <person name="Sabat G."/>
            <person name="Barrett-Wilt G.A."/>
            <person name="Wells G.B."/>
            <person name="Sussman M.R."/>
        </authorList>
    </citation>
    <scope>NUCLEOTIDE SEQUENCE [LARGE SCALE GENOMIC DNA]</scope>
</reference>
<evidence type="ECO:0000259" key="4">
    <source>
        <dbReference type="PROSITE" id="PS51720"/>
    </source>
</evidence>
<keyword evidence="3" id="KW-0342">GTP-binding</keyword>
<dbReference type="Ensembl" id="ENSEEET00000017188.2">
    <property type="protein sequence ID" value="ENSEEEP00000016996.2"/>
    <property type="gene ID" value="ENSEEEG00000008425.2"/>
</dbReference>
<dbReference type="OMA" id="GHCESTP"/>
<reference evidence="5" key="5">
    <citation type="submission" date="2025-09" db="UniProtKB">
        <authorList>
            <consortium name="Ensembl"/>
        </authorList>
    </citation>
    <scope>IDENTIFICATION</scope>
</reference>
<dbReference type="AlphaFoldDB" id="A0A4W4EXC7"/>
<feature type="domain" description="AIG1-type G" evidence="4">
    <location>
        <begin position="26"/>
        <end position="229"/>
    </location>
</feature>
<dbReference type="GeneTree" id="ENSGT00940000162556"/>
<name>A0A4W4EXC7_ELEEL</name>
<reference evidence="5" key="4">
    <citation type="submission" date="2025-08" db="UniProtKB">
        <authorList>
            <consortium name="Ensembl"/>
        </authorList>
    </citation>
    <scope>IDENTIFICATION</scope>
</reference>
<evidence type="ECO:0000313" key="5">
    <source>
        <dbReference type="Ensembl" id="ENSEEEP00000016996.2"/>
    </source>
</evidence>
<evidence type="ECO:0000313" key="6">
    <source>
        <dbReference type="Proteomes" id="UP000314983"/>
    </source>
</evidence>
<dbReference type="InterPro" id="IPR027417">
    <property type="entry name" value="P-loop_NTPase"/>
</dbReference>
<dbReference type="Gene3D" id="3.40.50.300">
    <property type="entry name" value="P-loop containing nucleotide triphosphate hydrolases"/>
    <property type="match status" value="1"/>
</dbReference>
<accession>A0A4W4EXC7</accession>
<evidence type="ECO:0000256" key="1">
    <source>
        <dbReference type="ARBA" id="ARBA00008535"/>
    </source>
</evidence>
<dbReference type="InterPro" id="IPR045058">
    <property type="entry name" value="GIMA/IAN/Toc"/>
</dbReference>
<dbReference type="FunFam" id="3.40.50.300:FF:001809">
    <property type="entry name" value="Si:ch1073-365p7.2"/>
    <property type="match status" value="1"/>
</dbReference>
<dbReference type="InterPro" id="IPR006703">
    <property type="entry name" value="G_AIG1"/>
</dbReference>
<dbReference type="Proteomes" id="UP000314983">
    <property type="component" value="Chromosome 18"/>
</dbReference>
<dbReference type="STRING" id="8005.ENSEEEP00000016996"/>
<organism evidence="5 6">
    <name type="scientific">Electrophorus electricus</name>
    <name type="common">Electric eel</name>
    <name type="synonym">Gymnotus electricus</name>
    <dbReference type="NCBI Taxonomy" id="8005"/>
    <lineage>
        <taxon>Eukaryota</taxon>
        <taxon>Metazoa</taxon>
        <taxon>Chordata</taxon>
        <taxon>Craniata</taxon>
        <taxon>Vertebrata</taxon>
        <taxon>Euteleostomi</taxon>
        <taxon>Actinopterygii</taxon>
        <taxon>Neopterygii</taxon>
        <taxon>Teleostei</taxon>
        <taxon>Ostariophysi</taxon>
        <taxon>Gymnotiformes</taxon>
        <taxon>Gymnotoidei</taxon>
        <taxon>Gymnotidae</taxon>
        <taxon>Electrophorus</taxon>
    </lineage>
</organism>
<dbReference type="SUPFAM" id="SSF52540">
    <property type="entry name" value="P-loop containing nucleoside triphosphate hydrolases"/>
    <property type="match status" value="1"/>
</dbReference>
<dbReference type="PROSITE" id="PS51720">
    <property type="entry name" value="G_AIG1"/>
    <property type="match status" value="1"/>
</dbReference>
<proteinExistence type="inferred from homology"/>
<reference evidence="6" key="1">
    <citation type="journal article" date="2014" name="Science">
        <title>Nonhuman genetics. Genomic basis for the convergent evolution of electric organs.</title>
        <authorList>
            <person name="Gallant J.R."/>
            <person name="Traeger L.L."/>
            <person name="Volkening J.D."/>
            <person name="Moffett H."/>
            <person name="Chen P.H."/>
            <person name="Novina C.D."/>
            <person name="Phillips G.N.Jr."/>
            <person name="Anand R."/>
            <person name="Wells G.B."/>
            <person name="Pinch M."/>
            <person name="Guth R."/>
            <person name="Unguez G.A."/>
            <person name="Albert J.S."/>
            <person name="Zakon H.H."/>
            <person name="Samanta M.P."/>
            <person name="Sussman M.R."/>
        </authorList>
    </citation>
    <scope>NUCLEOTIDE SEQUENCE [LARGE SCALE GENOMIC DNA]</scope>
</reference>
<gene>
    <name evidence="5" type="primary">NUDT17</name>
</gene>
<protein>
    <recommendedName>
        <fullName evidence="4">AIG1-type G domain-containing protein</fullName>
    </recommendedName>
</protein>
<dbReference type="GO" id="GO:0005525">
    <property type="term" value="F:GTP binding"/>
    <property type="evidence" value="ECO:0007669"/>
    <property type="project" value="UniProtKB-KW"/>
</dbReference>
<dbReference type="PANTHER" id="PTHR10903">
    <property type="entry name" value="GTPASE, IMAP FAMILY MEMBER-RELATED"/>
    <property type="match status" value="1"/>
</dbReference>
<dbReference type="Pfam" id="PF04548">
    <property type="entry name" value="AIG1"/>
    <property type="match status" value="1"/>
</dbReference>
<dbReference type="PANTHER" id="PTHR10903:SF107">
    <property type="entry name" value="GTPASE IMAP FAMILY MEMBER 4-LIKE-RELATED"/>
    <property type="match status" value="1"/>
</dbReference>
<keyword evidence="2" id="KW-0547">Nucleotide-binding</keyword>
<comment type="similarity">
    <text evidence="1">Belongs to the TRAFAC class TrmE-Era-EngA-EngB-Septin-like GTPase superfamily. AIG1/Toc34/Toc159-like paraseptin GTPase family. IAN subfamily.</text>
</comment>
<sequence length="266" mass="30264">MEGVWLHNMEVRRRSAEEKAMERRHTKQLRVVVVGHWHSGKSSVGNTILGRKEFDLRRTSKCASRQGEVAGRLVSVVEAPGWWNTYRLVDSLQLNKQELQCSLVRSVRLCAPGPHAQLLVIQADALFTETESRVLREHVELLGATVWNHILVLFTCGDWLGETPIEQHIEGEGDVLQRLVDTCRNRYHVLNNQDRAGHTQVTELLDKVEEMVARNDGYFLVEVPKPPPPKTKRKHAGFMVLCPPYLSVLGLALPETLENWTHCMSV</sequence>